<comment type="caution">
    <text evidence="2">The sequence shown here is derived from an EMBL/GenBank/DDBJ whole genome shotgun (WGS) entry which is preliminary data.</text>
</comment>
<dbReference type="Proteomes" id="UP000289200">
    <property type="component" value="Unassembled WGS sequence"/>
</dbReference>
<reference evidence="3" key="1">
    <citation type="submission" date="2018-10" db="EMBL/GenBank/DDBJ databases">
        <authorList>
            <person name="Peiro R."/>
            <person name="Begona"/>
            <person name="Cbmso G."/>
            <person name="Lopez M."/>
            <person name="Gonzalez S."/>
            <person name="Sacristan E."/>
            <person name="Castillo E."/>
        </authorList>
    </citation>
    <scope>NUCLEOTIDE SEQUENCE [LARGE SCALE GENOMIC DNA]</scope>
</reference>
<evidence type="ECO:0000313" key="3">
    <source>
        <dbReference type="Proteomes" id="UP000289200"/>
    </source>
</evidence>
<keyword evidence="1" id="KW-0175">Coiled coil</keyword>
<organism evidence="2 3">
    <name type="scientific">Rhodoplanes serenus</name>
    <dbReference type="NCBI Taxonomy" id="200615"/>
    <lineage>
        <taxon>Bacteria</taxon>
        <taxon>Pseudomonadati</taxon>
        <taxon>Pseudomonadota</taxon>
        <taxon>Alphaproteobacteria</taxon>
        <taxon>Hyphomicrobiales</taxon>
        <taxon>Nitrobacteraceae</taxon>
        <taxon>Rhodoplanes</taxon>
    </lineage>
</organism>
<dbReference type="AlphaFoldDB" id="A0A447CSA9"/>
<dbReference type="RefSeq" id="WP_129608231.1">
    <property type="nucleotide sequence ID" value="NZ_UWOC01000110.1"/>
</dbReference>
<dbReference type="EMBL" id="UWOC01000110">
    <property type="protein sequence ID" value="VCU08105.1"/>
    <property type="molecule type" value="Genomic_DNA"/>
</dbReference>
<name>A0A447CSA9_9BRAD</name>
<feature type="coiled-coil region" evidence="1">
    <location>
        <begin position="298"/>
        <end position="332"/>
    </location>
</feature>
<proteinExistence type="predicted"/>
<accession>A0A447CSA9</accession>
<dbReference type="OrthoDB" id="8438529at2"/>
<evidence type="ECO:0000256" key="1">
    <source>
        <dbReference type="SAM" id="Coils"/>
    </source>
</evidence>
<evidence type="ECO:0000313" key="2">
    <source>
        <dbReference type="EMBL" id="VCU08105.1"/>
    </source>
</evidence>
<gene>
    <name evidence="2" type="ORF">RHODGE_RHODGE_01240</name>
</gene>
<protein>
    <submittedName>
        <fullName evidence="2">Uncharacterized protein</fullName>
    </submittedName>
</protein>
<sequence length="467" mass="51928">MLSFATEFPISSPTGIDQFIGSAKSWLLGSPHTKFTKDELDVSIKNGEWWRKTDNERIDAIIASSGGEERAALKYTIVENDLQWDTFVVFSAREVDAWVGIRVTCESMQTATRLPAAKKPIIVRSLLRDLGGGVDGGLLVQEAPLFLKNGEIDLAARLIVGEVECHLPIVYTSYGFDGDYSVDPMSLANKLSGMAHVVVEPNRPFSRRLQIEVGSENVYGGTVGVYWPSGGGRRSFFLGGENPTPKALERAIVEEVRTALLNRRPLVRCTWSSAQEALSRSVYEALKNAGSREVEKYINAFDLEMKAKNEKLEDAENEILRLQSELRKYESRMSEGGAVSLKAGEEQDLYPGELLDIVIDAMVGSIDRVQPDSRRQHVLRAMCNSNPGTGETGRRKEFLKELLRDYRSMDGKTKGGLKNLGFSIEEDGKHYKLVYQGDDRYIFPLPKSGSDRRGGLNCASDIAKRIF</sequence>
<keyword evidence="3" id="KW-1185">Reference proteome</keyword>